<dbReference type="Gene3D" id="3.40.50.12780">
    <property type="entry name" value="N-terminal domain of ligase-like"/>
    <property type="match status" value="1"/>
</dbReference>
<sequence length="562" mass="62247">MIRRQPWGQLRGQFGRFAAERGFLDDAPIHGQLARFACKRTFGNGAGEACSAWPPEVWHSKTGLRNDHFGKILNHEAPIPLHFNFAKDVFAAHAMDIATGDSDALVHVAKDGTETRLSFHDLLEWSQKIARFLKEDCGFQPMNRVIVILPRIPEWWALNLAAIQCGVLLIPGTVQLTSSDIAKRLLTAEAHGVICSQETLARVQEALEKRSPAPVHRLRATIIAASSSATTDPTPLVPPGWKVLPGLQDKDLDPLTGYFPSRSGDPCNLFFTSGTTGLPKLTLVNHVSYGMGHWGTGRYRIGPFEVESALLEHEAVAESAVVASPDPIRGEIVKAFVVLSESYLDVAHDPKQTAELIKDIQTHVKTVTAPYKYPRKVVDEFGNRLPPNQEGILALDLRKNRPIGLFTKYWKNDEATEKVLKKDHYLTGDRGYIDEDGFAFFISRADDVIISSGYRIGPFEVESALLEHEAVAESAVVASPDPIRGEIVKAFVVLSESYADVAHDPKQTAELIKDIQTHVKTVTAPYKYPRKVEFVSSLPKTISGKIRRIDLRDHEVGKRPIS</sequence>
<dbReference type="FunFam" id="3.30.300.30:FF:000005">
    <property type="entry name" value="Acyl-coenzyme A synthetase ACSM5, mitochondrial"/>
    <property type="match status" value="1"/>
</dbReference>
<evidence type="ECO:0000313" key="10">
    <source>
        <dbReference type="Proteomes" id="UP000678499"/>
    </source>
</evidence>
<dbReference type="GO" id="GO:0005524">
    <property type="term" value="F:ATP binding"/>
    <property type="evidence" value="ECO:0007669"/>
    <property type="project" value="UniProtKB-KW"/>
</dbReference>
<dbReference type="InterPro" id="IPR025110">
    <property type="entry name" value="AMP-bd_C"/>
</dbReference>
<dbReference type="PROSITE" id="PS00455">
    <property type="entry name" value="AMP_BINDING"/>
    <property type="match status" value="1"/>
</dbReference>
<comment type="catalytic activity">
    <reaction evidence="6">
        <text>a medium-chain fatty acid + ATP + CoA = a medium-chain fatty acyl-CoA + AMP + diphosphate</text>
        <dbReference type="Rhea" id="RHEA:48340"/>
        <dbReference type="ChEBI" id="CHEBI:30616"/>
        <dbReference type="ChEBI" id="CHEBI:33019"/>
        <dbReference type="ChEBI" id="CHEBI:57287"/>
        <dbReference type="ChEBI" id="CHEBI:59558"/>
        <dbReference type="ChEBI" id="CHEBI:90546"/>
        <dbReference type="ChEBI" id="CHEBI:456215"/>
        <dbReference type="EC" id="6.2.1.2"/>
    </reaction>
    <physiologicalReaction direction="left-to-right" evidence="6">
        <dbReference type="Rhea" id="RHEA:48341"/>
    </physiologicalReaction>
</comment>
<feature type="domain" description="AMP-binding enzyme C-terminal" evidence="8">
    <location>
        <begin position="305"/>
        <end position="389"/>
    </location>
</feature>
<evidence type="ECO:0000256" key="2">
    <source>
        <dbReference type="ARBA" id="ARBA00022598"/>
    </source>
</evidence>
<evidence type="ECO:0000256" key="5">
    <source>
        <dbReference type="ARBA" id="ARBA00039009"/>
    </source>
</evidence>
<dbReference type="OrthoDB" id="6614653at2759"/>
<dbReference type="InterPro" id="IPR042099">
    <property type="entry name" value="ANL_N_sf"/>
</dbReference>
<keyword evidence="10" id="KW-1185">Reference proteome</keyword>
<feature type="domain" description="AMP-binding enzyme C-terminal" evidence="8">
    <location>
        <begin position="460"/>
        <end position="545"/>
    </location>
</feature>
<dbReference type="GO" id="GO:0006637">
    <property type="term" value="P:acyl-CoA metabolic process"/>
    <property type="evidence" value="ECO:0007669"/>
    <property type="project" value="TreeGrafter"/>
</dbReference>
<evidence type="ECO:0000256" key="4">
    <source>
        <dbReference type="ARBA" id="ARBA00022840"/>
    </source>
</evidence>
<dbReference type="InterPro" id="IPR051087">
    <property type="entry name" value="Mitochondrial_ACSM"/>
</dbReference>
<dbReference type="PANTHER" id="PTHR43605">
    <property type="entry name" value="ACYL-COENZYME A SYNTHETASE"/>
    <property type="match status" value="1"/>
</dbReference>
<organism evidence="9">
    <name type="scientific">Notodromas monacha</name>
    <dbReference type="NCBI Taxonomy" id="399045"/>
    <lineage>
        <taxon>Eukaryota</taxon>
        <taxon>Metazoa</taxon>
        <taxon>Ecdysozoa</taxon>
        <taxon>Arthropoda</taxon>
        <taxon>Crustacea</taxon>
        <taxon>Oligostraca</taxon>
        <taxon>Ostracoda</taxon>
        <taxon>Podocopa</taxon>
        <taxon>Podocopida</taxon>
        <taxon>Cypridocopina</taxon>
        <taxon>Cypridoidea</taxon>
        <taxon>Cyprididae</taxon>
        <taxon>Notodromas</taxon>
    </lineage>
</organism>
<dbReference type="InterPro" id="IPR045851">
    <property type="entry name" value="AMP-bd_C_sf"/>
</dbReference>
<dbReference type="Gene3D" id="3.30.300.30">
    <property type="match status" value="2"/>
</dbReference>
<dbReference type="Proteomes" id="UP000678499">
    <property type="component" value="Unassembled WGS sequence"/>
</dbReference>
<protein>
    <recommendedName>
        <fullName evidence="5">medium-chain acyl-CoA ligase</fullName>
        <ecNumber evidence="5">6.2.1.2</ecNumber>
    </recommendedName>
</protein>
<evidence type="ECO:0000259" key="7">
    <source>
        <dbReference type="Pfam" id="PF00501"/>
    </source>
</evidence>
<reference evidence="9" key="1">
    <citation type="submission" date="2020-11" db="EMBL/GenBank/DDBJ databases">
        <authorList>
            <person name="Tran Van P."/>
        </authorList>
    </citation>
    <scope>NUCLEOTIDE SEQUENCE</scope>
</reference>
<name>A0A7R9BC33_9CRUS</name>
<evidence type="ECO:0000313" key="9">
    <source>
        <dbReference type="EMBL" id="CAD7272400.1"/>
    </source>
</evidence>
<dbReference type="AlphaFoldDB" id="A0A7R9BC33"/>
<dbReference type="GO" id="GO:0031956">
    <property type="term" value="F:medium-chain fatty acid-CoA ligase activity"/>
    <property type="evidence" value="ECO:0007669"/>
    <property type="project" value="UniProtKB-EC"/>
</dbReference>
<dbReference type="InterPro" id="IPR020845">
    <property type="entry name" value="AMP-binding_CS"/>
</dbReference>
<feature type="domain" description="AMP-dependent synthetase/ligase" evidence="7">
    <location>
        <begin position="101"/>
        <end position="286"/>
    </location>
</feature>
<accession>A0A7R9BC33</accession>
<evidence type="ECO:0000256" key="3">
    <source>
        <dbReference type="ARBA" id="ARBA00022741"/>
    </source>
</evidence>
<dbReference type="Pfam" id="PF00501">
    <property type="entry name" value="AMP-binding"/>
    <property type="match status" value="1"/>
</dbReference>
<gene>
    <name evidence="9" type="ORF">NMOB1V02_LOCUS335</name>
</gene>
<dbReference type="GO" id="GO:0006633">
    <property type="term" value="P:fatty acid biosynthetic process"/>
    <property type="evidence" value="ECO:0007669"/>
    <property type="project" value="TreeGrafter"/>
</dbReference>
<evidence type="ECO:0000256" key="1">
    <source>
        <dbReference type="ARBA" id="ARBA00006432"/>
    </source>
</evidence>
<evidence type="ECO:0000259" key="8">
    <source>
        <dbReference type="Pfam" id="PF13193"/>
    </source>
</evidence>
<proteinExistence type="inferred from homology"/>
<comment type="similarity">
    <text evidence="1">Belongs to the ATP-dependent AMP-binding enzyme family.</text>
</comment>
<dbReference type="GO" id="GO:0004321">
    <property type="term" value="F:fatty-acyl-CoA synthase activity"/>
    <property type="evidence" value="ECO:0007669"/>
    <property type="project" value="TreeGrafter"/>
</dbReference>
<dbReference type="EC" id="6.2.1.2" evidence="5"/>
<dbReference type="EMBL" id="CAJPEX010000029">
    <property type="protein sequence ID" value="CAG0912552.1"/>
    <property type="molecule type" value="Genomic_DNA"/>
</dbReference>
<dbReference type="InterPro" id="IPR000873">
    <property type="entry name" value="AMP-dep_synth/lig_dom"/>
</dbReference>
<dbReference type="SUPFAM" id="SSF56801">
    <property type="entry name" value="Acetyl-CoA synthetase-like"/>
    <property type="match status" value="3"/>
</dbReference>
<dbReference type="Pfam" id="PF13193">
    <property type="entry name" value="AMP-binding_C"/>
    <property type="match status" value="2"/>
</dbReference>
<keyword evidence="2" id="KW-0436">Ligase</keyword>
<keyword evidence="4" id="KW-0067">ATP-binding</keyword>
<keyword evidence="3" id="KW-0547">Nucleotide-binding</keyword>
<dbReference type="EMBL" id="OA882066">
    <property type="protein sequence ID" value="CAD7272400.1"/>
    <property type="molecule type" value="Genomic_DNA"/>
</dbReference>
<dbReference type="Gene3D" id="2.30.38.10">
    <property type="entry name" value="Luciferase, Domain 3"/>
    <property type="match status" value="1"/>
</dbReference>
<evidence type="ECO:0000256" key="6">
    <source>
        <dbReference type="ARBA" id="ARBA00048477"/>
    </source>
</evidence>
<dbReference type="PANTHER" id="PTHR43605:SF10">
    <property type="entry name" value="ACYL-COA SYNTHETASE MEDIUM CHAIN FAMILY MEMBER 3"/>
    <property type="match status" value="1"/>
</dbReference>